<reference evidence="1" key="2">
    <citation type="journal article" date="2015" name="Fish Shellfish Immunol.">
        <title>Early steps in the European eel (Anguilla anguilla)-Vibrio vulnificus interaction in the gills: Role of the RtxA13 toxin.</title>
        <authorList>
            <person name="Callol A."/>
            <person name="Pajuelo D."/>
            <person name="Ebbesson L."/>
            <person name="Teles M."/>
            <person name="MacKenzie S."/>
            <person name="Amaro C."/>
        </authorList>
    </citation>
    <scope>NUCLEOTIDE SEQUENCE</scope>
</reference>
<dbReference type="AlphaFoldDB" id="A0A0E9RNI8"/>
<organism evidence="1">
    <name type="scientific">Anguilla anguilla</name>
    <name type="common">European freshwater eel</name>
    <name type="synonym">Muraena anguilla</name>
    <dbReference type="NCBI Taxonomy" id="7936"/>
    <lineage>
        <taxon>Eukaryota</taxon>
        <taxon>Metazoa</taxon>
        <taxon>Chordata</taxon>
        <taxon>Craniata</taxon>
        <taxon>Vertebrata</taxon>
        <taxon>Euteleostomi</taxon>
        <taxon>Actinopterygii</taxon>
        <taxon>Neopterygii</taxon>
        <taxon>Teleostei</taxon>
        <taxon>Anguilliformes</taxon>
        <taxon>Anguillidae</taxon>
        <taxon>Anguilla</taxon>
    </lineage>
</organism>
<sequence>MFTCHPTPSCGMRKSSGTSLNLNLLDFLFPF</sequence>
<reference evidence="1" key="1">
    <citation type="submission" date="2014-11" db="EMBL/GenBank/DDBJ databases">
        <authorList>
            <person name="Amaro Gonzalez C."/>
        </authorList>
    </citation>
    <scope>NUCLEOTIDE SEQUENCE</scope>
</reference>
<dbReference type="EMBL" id="GBXM01078592">
    <property type="protein sequence ID" value="JAH29985.1"/>
    <property type="molecule type" value="Transcribed_RNA"/>
</dbReference>
<evidence type="ECO:0000313" key="1">
    <source>
        <dbReference type="EMBL" id="JAH29985.1"/>
    </source>
</evidence>
<protein>
    <submittedName>
        <fullName evidence="1">Uncharacterized protein</fullName>
    </submittedName>
</protein>
<proteinExistence type="predicted"/>
<accession>A0A0E9RNI8</accession>
<name>A0A0E9RNI8_ANGAN</name>